<comment type="caution">
    <text evidence="2">The sequence shown here is derived from an EMBL/GenBank/DDBJ whole genome shotgun (WGS) entry which is preliminary data.</text>
</comment>
<dbReference type="PANTHER" id="PTHR43218:SF1">
    <property type="entry name" value="PHOSPHORIBOSYLTRANSFERASE"/>
    <property type="match status" value="1"/>
</dbReference>
<feature type="domain" description="Phosphoribosyltransferase" evidence="1">
    <location>
        <begin position="65"/>
        <end position="194"/>
    </location>
</feature>
<organism evidence="2 3">
    <name type="scientific">Candidatus Woesebacteria bacterium GW2011_GWB1_38_8b</name>
    <dbReference type="NCBI Taxonomy" id="1618571"/>
    <lineage>
        <taxon>Bacteria</taxon>
        <taxon>Candidatus Woeseibacteriota</taxon>
    </lineage>
</organism>
<keyword evidence="2" id="KW-0808">Transferase</keyword>
<dbReference type="AlphaFoldDB" id="A0A0G0NN35"/>
<dbReference type="EMBL" id="LBVN01000008">
    <property type="protein sequence ID" value="KKQ87304.1"/>
    <property type="molecule type" value="Genomic_DNA"/>
</dbReference>
<gene>
    <name evidence="2" type="ORF">UT10_C0008G0065</name>
</gene>
<dbReference type="Proteomes" id="UP000033944">
    <property type="component" value="Unassembled WGS sequence"/>
</dbReference>
<dbReference type="Pfam" id="PF00156">
    <property type="entry name" value="Pribosyltran"/>
    <property type="match status" value="1"/>
</dbReference>
<dbReference type="SUPFAM" id="SSF53271">
    <property type="entry name" value="PRTase-like"/>
    <property type="match status" value="1"/>
</dbReference>
<reference evidence="2 3" key="1">
    <citation type="journal article" date="2015" name="Nature">
        <title>rRNA introns, odd ribosomes, and small enigmatic genomes across a large radiation of phyla.</title>
        <authorList>
            <person name="Brown C.T."/>
            <person name="Hug L.A."/>
            <person name="Thomas B.C."/>
            <person name="Sharon I."/>
            <person name="Castelle C.J."/>
            <person name="Singh A."/>
            <person name="Wilkins M.J."/>
            <person name="Williams K.H."/>
            <person name="Banfield J.F."/>
        </authorList>
    </citation>
    <scope>NUCLEOTIDE SEQUENCE [LARGE SCALE GENOMIC DNA]</scope>
</reference>
<dbReference type="PATRIC" id="fig|1618571.3.peg.426"/>
<dbReference type="InterPro" id="IPR000836">
    <property type="entry name" value="PRTase_dom"/>
</dbReference>
<proteinExistence type="predicted"/>
<dbReference type="InterPro" id="IPR029057">
    <property type="entry name" value="PRTase-like"/>
</dbReference>
<dbReference type="Gene3D" id="3.40.50.2020">
    <property type="match status" value="1"/>
</dbReference>
<name>A0A0G0NN35_9BACT</name>
<dbReference type="GO" id="GO:0016757">
    <property type="term" value="F:glycosyltransferase activity"/>
    <property type="evidence" value="ECO:0007669"/>
    <property type="project" value="UniProtKB-KW"/>
</dbReference>
<protein>
    <submittedName>
        <fullName evidence="2">Adenine phosphoribosyltransferase</fullName>
    </submittedName>
</protein>
<sequence length="202" mass="22389">MGSNGSRPTCSAKSCFFEFLLICLLKVKYYTLKVADIERKLPIIAIAPKVKVASFNLLGDSKLVDVFAKKMAEKLKDYDFDYLVGPEVKVVPLLHELSKLLKQDKYVICRKEIHGYMVSPIKSRQKGGLVLNGTDAELIKGKKVVIVDDVVSTGATIYEVEFLAKLAGAEIVAKVALFRQGNRLHPKQKGIIFLGELPVFTS</sequence>
<keyword evidence="2" id="KW-0328">Glycosyltransferase</keyword>
<dbReference type="PANTHER" id="PTHR43218">
    <property type="entry name" value="PHOSPHORIBOSYLTRANSFERASE-RELATED"/>
    <property type="match status" value="1"/>
</dbReference>
<evidence type="ECO:0000313" key="3">
    <source>
        <dbReference type="Proteomes" id="UP000033944"/>
    </source>
</evidence>
<evidence type="ECO:0000259" key="1">
    <source>
        <dbReference type="Pfam" id="PF00156"/>
    </source>
</evidence>
<evidence type="ECO:0000313" key="2">
    <source>
        <dbReference type="EMBL" id="KKQ87304.1"/>
    </source>
</evidence>
<dbReference type="NCBIfam" id="NF005592">
    <property type="entry name" value="PRK07322.1"/>
    <property type="match status" value="1"/>
</dbReference>
<accession>A0A0G0NN35</accession>